<evidence type="ECO:0000256" key="6">
    <source>
        <dbReference type="ARBA" id="ARBA00022989"/>
    </source>
</evidence>
<dbReference type="GO" id="GO:0016020">
    <property type="term" value="C:membrane"/>
    <property type="evidence" value="ECO:0007669"/>
    <property type="project" value="UniProtKB-SubCell"/>
</dbReference>
<keyword evidence="7" id="KW-0443">Lipid metabolism</keyword>
<keyword evidence="9" id="KW-0594">Phospholipid biosynthesis</keyword>
<dbReference type="PANTHER" id="PTHR14269:SF52">
    <property type="entry name" value="PHOSPHATIDYLGLYCEROPHOSPHATE SYNTHASE-RELATED"/>
    <property type="match status" value="1"/>
</dbReference>
<evidence type="ECO:0000256" key="9">
    <source>
        <dbReference type="ARBA" id="ARBA00023209"/>
    </source>
</evidence>
<dbReference type="PIRSF" id="PIRSF000847">
    <property type="entry name" value="Phos_ph_gly_syn"/>
    <property type="match status" value="1"/>
</dbReference>
<keyword evidence="6 13" id="KW-1133">Transmembrane helix</keyword>
<evidence type="ECO:0000256" key="13">
    <source>
        <dbReference type="SAM" id="Phobius"/>
    </source>
</evidence>
<dbReference type="RefSeq" id="WP_035757091.1">
    <property type="nucleotide sequence ID" value="NZ_JRNH01000023.1"/>
</dbReference>
<feature type="transmembrane region" description="Helical" evidence="13">
    <location>
        <begin position="50"/>
        <end position="68"/>
    </location>
</feature>
<keyword evidence="3" id="KW-0444">Lipid biosynthesis</keyword>
<feature type="transmembrane region" description="Helical" evidence="13">
    <location>
        <begin position="20"/>
        <end position="43"/>
    </location>
</feature>
<dbReference type="InterPro" id="IPR004570">
    <property type="entry name" value="Phosphatidylglycerol_P_synth"/>
</dbReference>
<keyword evidence="8 13" id="KW-0472">Membrane</keyword>
<evidence type="ECO:0000256" key="1">
    <source>
        <dbReference type="ARBA" id="ARBA00004141"/>
    </source>
</evidence>
<comment type="caution">
    <text evidence="14">The sequence shown here is derived from an EMBL/GenBank/DDBJ whole genome shotgun (WGS) entry which is preliminary data.</text>
</comment>
<evidence type="ECO:0000313" key="15">
    <source>
        <dbReference type="Proteomes" id="UP000053528"/>
    </source>
</evidence>
<dbReference type="PANTHER" id="PTHR14269">
    <property type="entry name" value="CDP-DIACYLGLYCEROL--GLYCEROL-3-PHOSPHATE 3-PHOSPHATIDYLTRANSFERASE-RELATED"/>
    <property type="match status" value="1"/>
</dbReference>
<organism evidence="14 15">
    <name type="scientific">Pseudoglutamicibacter albus DNF00011</name>
    <dbReference type="NCBI Taxonomy" id="1401063"/>
    <lineage>
        <taxon>Bacteria</taxon>
        <taxon>Bacillati</taxon>
        <taxon>Actinomycetota</taxon>
        <taxon>Actinomycetes</taxon>
        <taxon>Micrococcales</taxon>
        <taxon>Micrococcaceae</taxon>
        <taxon>Pseudoglutamicibacter</taxon>
    </lineage>
</organism>
<evidence type="ECO:0000256" key="3">
    <source>
        <dbReference type="ARBA" id="ARBA00022516"/>
    </source>
</evidence>
<evidence type="ECO:0000256" key="10">
    <source>
        <dbReference type="ARBA" id="ARBA00023264"/>
    </source>
</evidence>
<comment type="subcellular location">
    <subcellularLocation>
        <location evidence="1">Membrane</location>
        <topology evidence="1">Multi-pass membrane protein</topology>
    </subcellularLocation>
</comment>
<feature type="transmembrane region" description="Helical" evidence="13">
    <location>
        <begin position="167"/>
        <end position="190"/>
    </location>
</feature>
<accession>A0A095ZN10</accession>
<dbReference type="UniPathway" id="UPA00085"/>
<evidence type="ECO:0000256" key="11">
    <source>
        <dbReference type="NCBIfam" id="TIGR00560"/>
    </source>
</evidence>
<dbReference type="InterPro" id="IPR048254">
    <property type="entry name" value="CDP_ALCOHOL_P_TRANSF_CS"/>
</dbReference>
<reference evidence="14 15" key="1">
    <citation type="submission" date="2014-07" db="EMBL/GenBank/DDBJ databases">
        <authorList>
            <person name="McCorrison J."/>
            <person name="Sanka R."/>
            <person name="Torralba M."/>
            <person name="Gillis M."/>
            <person name="Haft D.H."/>
            <person name="Methe B."/>
            <person name="Sutton G."/>
            <person name="Nelson K.E."/>
        </authorList>
    </citation>
    <scope>NUCLEOTIDE SEQUENCE [LARGE SCALE GENOMIC DNA]</scope>
    <source>
        <strain evidence="14 15">DNF00011</strain>
    </source>
</reference>
<dbReference type="InterPro" id="IPR043130">
    <property type="entry name" value="CDP-OH_PTrfase_TM_dom"/>
</dbReference>
<dbReference type="GO" id="GO:0008444">
    <property type="term" value="F:CDP-diacylglycerol-glycerol-3-phosphate 3-phosphatidyltransferase activity"/>
    <property type="evidence" value="ECO:0007669"/>
    <property type="project" value="UniProtKB-UniRule"/>
</dbReference>
<evidence type="ECO:0000256" key="2">
    <source>
        <dbReference type="ARBA" id="ARBA00010441"/>
    </source>
</evidence>
<gene>
    <name evidence="14" type="ORF">HMPREF2128_08240</name>
</gene>
<evidence type="ECO:0000256" key="4">
    <source>
        <dbReference type="ARBA" id="ARBA00022679"/>
    </source>
</evidence>
<protein>
    <recommendedName>
        <fullName evidence="11">CDP-diacylglycerol--glycerol-3-phosphate 3-phosphatidyltransferase</fullName>
        <ecNumber evidence="11">2.7.8.5</ecNumber>
    </recommendedName>
</protein>
<proteinExistence type="inferred from homology"/>
<dbReference type="AlphaFoldDB" id="A0A095ZN10"/>
<evidence type="ECO:0000256" key="12">
    <source>
        <dbReference type="RuleBase" id="RU003750"/>
    </source>
</evidence>
<comment type="similarity">
    <text evidence="2 12">Belongs to the CDP-alcohol phosphatidyltransferase class-I family.</text>
</comment>
<name>A0A095ZN10_9MICC</name>
<dbReference type="Proteomes" id="UP000053528">
    <property type="component" value="Unassembled WGS sequence"/>
</dbReference>
<keyword evidence="10" id="KW-1208">Phospholipid metabolism</keyword>
<dbReference type="InterPro" id="IPR000462">
    <property type="entry name" value="CDP-OH_P_trans"/>
</dbReference>
<dbReference type="Gene3D" id="1.20.120.1760">
    <property type="match status" value="1"/>
</dbReference>
<dbReference type="EC" id="2.7.8.5" evidence="11"/>
<keyword evidence="5 13" id="KW-0812">Transmembrane</keyword>
<dbReference type="InterPro" id="IPR050324">
    <property type="entry name" value="CDP-alcohol_PTase-I"/>
</dbReference>
<dbReference type="GO" id="GO:0046474">
    <property type="term" value="P:glycerophospholipid biosynthetic process"/>
    <property type="evidence" value="ECO:0007669"/>
    <property type="project" value="TreeGrafter"/>
</dbReference>
<evidence type="ECO:0000256" key="8">
    <source>
        <dbReference type="ARBA" id="ARBA00023136"/>
    </source>
</evidence>
<dbReference type="Pfam" id="PF01066">
    <property type="entry name" value="CDP-OH_P_transf"/>
    <property type="match status" value="1"/>
</dbReference>
<dbReference type="NCBIfam" id="TIGR00560">
    <property type="entry name" value="pgsA"/>
    <property type="match status" value="1"/>
</dbReference>
<evidence type="ECO:0000256" key="7">
    <source>
        <dbReference type="ARBA" id="ARBA00023098"/>
    </source>
</evidence>
<evidence type="ECO:0000313" key="14">
    <source>
        <dbReference type="EMBL" id="KGF19967.1"/>
    </source>
</evidence>
<evidence type="ECO:0000256" key="5">
    <source>
        <dbReference type="ARBA" id="ARBA00022692"/>
    </source>
</evidence>
<sequence>MVADRPVTGAGPHAGQASSWNIANILTGMRILLIPVFVVFIVLDAANYGAWRWWAVAVFVVATLTDWLDGALARRLNLVTDFGKIADPIADKLLMAVSLISLSVLGDLTWWITAIILVREIGVTVMRFWVIKYGVIAASPGGKIKTVAQMLGTFILLLPTAHFVHGVWWAGFLIMLIAAALTLWSATDYVRQAAALYKNRER</sequence>
<dbReference type="PROSITE" id="PS00379">
    <property type="entry name" value="CDP_ALCOHOL_P_TRANSF"/>
    <property type="match status" value="1"/>
</dbReference>
<dbReference type="EMBL" id="JRNH01000023">
    <property type="protein sequence ID" value="KGF19967.1"/>
    <property type="molecule type" value="Genomic_DNA"/>
</dbReference>
<keyword evidence="4 12" id="KW-0808">Transferase</keyword>